<gene>
    <name evidence="3" type="ORF">PG986_000173</name>
</gene>
<protein>
    <recommendedName>
        <fullName evidence="2">NADAR domain-containing protein</fullName>
    </recommendedName>
</protein>
<evidence type="ECO:0000313" key="4">
    <source>
        <dbReference type="Proteomes" id="UP001391051"/>
    </source>
</evidence>
<dbReference type="Gene3D" id="1.10.357.40">
    <property type="entry name" value="YbiA-like"/>
    <property type="match status" value="1"/>
</dbReference>
<sequence length="208" mass="22364">MSPPISFQGFDGSASTTPDSPVVFFWGTNETYGMFSQWYTAGFSCDGNRFATAEQYMMYRKAEAFGDAGAADAILGSPKKHPRQHKAMGRNVQGFRDDVWDAAGVEAVVVGNLCKFTQNPALTAALVGTAGSVLAEASPYDYIWGIGFKEEDMIQHMSGTRGFHKITSTDAIAQICSDKQTDTNAGSTVPDKTQTDTDDGNTAIEKPT</sequence>
<dbReference type="InterPro" id="IPR012816">
    <property type="entry name" value="NADAR"/>
</dbReference>
<comment type="caution">
    <text evidence="3">The sequence shown here is derived from an EMBL/GenBank/DDBJ whole genome shotgun (WGS) entry which is preliminary data.</text>
</comment>
<dbReference type="EMBL" id="JAQQWE010000001">
    <property type="protein sequence ID" value="KAK7965896.1"/>
    <property type="molecule type" value="Genomic_DNA"/>
</dbReference>
<dbReference type="GeneID" id="92069457"/>
<name>A0ABR1QU77_9PEZI</name>
<feature type="compositionally biased region" description="Polar residues" evidence="1">
    <location>
        <begin position="182"/>
        <end position="192"/>
    </location>
</feature>
<feature type="domain" description="NADAR" evidence="2">
    <location>
        <begin position="24"/>
        <end position="158"/>
    </location>
</feature>
<dbReference type="SUPFAM" id="SSF143990">
    <property type="entry name" value="YbiA-like"/>
    <property type="match status" value="1"/>
</dbReference>
<evidence type="ECO:0000256" key="1">
    <source>
        <dbReference type="SAM" id="MobiDB-lite"/>
    </source>
</evidence>
<keyword evidence="4" id="KW-1185">Reference proteome</keyword>
<proteinExistence type="predicted"/>
<accession>A0ABR1QU77</accession>
<dbReference type="Proteomes" id="UP001391051">
    <property type="component" value="Unassembled WGS sequence"/>
</dbReference>
<dbReference type="CDD" id="cd15457">
    <property type="entry name" value="NADAR"/>
    <property type="match status" value="1"/>
</dbReference>
<dbReference type="RefSeq" id="XP_066705288.1">
    <property type="nucleotide sequence ID" value="XM_066836395.1"/>
</dbReference>
<dbReference type="Pfam" id="PF08719">
    <property type="entry name" value="NADAR"/>
    <property type="match status" value="1"/>
</dbReference>
<dbReference type="InterPro" id="IPR037238">
    <property type="entry name" value="YbiA-like_sf"/>
</dbReference>
<reference evidence="3 4" key="1">
    <citation type="submission" date="2023-01" db="EMBL/GenBank/DDBJ databases">
        <title>Analysis of 21 Apiospora genomes using comparative genomics revels a genus with tremendous synthesis potential of carbohydrate active enzymes and secondary metabolites.</title>
        <authorList>
            <person name="Sorensen T."/>
        </authorList>
    </citation>
    <scope>NUCLEOTIDE SEQUENCE [LARGE SCALE GENOMIC DNA]</scope>
    <source>
        <strain evidence="3 4">CBS 24483</strain>
    </source>
</reference>
<feature type="region of interest" description="Disordered" evidence="1">
    <location>
        <begin position="181"/>
        <end position="208"/>
    </location>
</feature>
<evidence type="ECO:0000313" key="3">
    <source>
        <dbReference type="EMBL" id="KAK7965896.1"/>
    </source>
</evidence>
<dbReference type="NCBIfam" id="TIGR02464">
    <property type="entry name" value="ribofla_fusion"/>
    <property type="match status" value="1"/>
</dbReference>
<evidence type="ECO:0000259" key="2">
    <source>
        <dbReference type="Pfam" id="PF08719"/>
    </source>
</evidence>
<organism evidence="3 4">
    <name type="scientific">Apiospora aurea</name>
    <dbReference type="NCBI Taxonomy" id="335848"/>
    <lineage>
        <taxon>Eukaryota</taxon>
        <taxon>Fungi</taxon>
        <taxon>Dikarya</taxon>
        <taxon>Ascomycota</taxon>
        <taxon>Pezizomycotina</taxon>
        <taxon>Sordariomycetes</taxon>
        <taxon>Xylariomycetidae</taxon>
        <taxon>Amphisphaeriales</taxon>
        <taxon>Apiosporaceae</taxon>
        <taxon>Apiospora</taxon>
    </lineage>
</organism>